<evidence type="ECO:0000259" key="3">
    <source>
        <dbReference type="Pfam" id="PF10488"/>
    </source>
</evidence>
<dbReference type="GeneTree" id="ENSGT00940000154404"/>
<feature type="domain" description="Protein phosphatase 1 regulatory subunit 15A/B C-terminal" evidence="3">
    <location>
        <begin position="379"/>
        <end position="596"/>
    </location>
</feature>
<dbReference type="PANTHER" id="PTHR16489">
    <property type="entry name" value="GH11727P"/>
    <property type="match status" value="1"/>
</dbReference>
<dbReference type="Pfam" id="PF10488">
    <property type="entry name" value="PP1c_bdg"/>
    <property type="match status" value="1"/>
</dbReference>
<dbReference type="GO" id="GO:0000164">
    <property type="term" value="C:protein phosphatase type 1 complex"/>
    <property type="evidence" value="ECO:0007669"/>
    <property type="project" value="TreeGrafter"/>
</dbReference>
<sequence length="604" mass="67018">MCADRDTSSSPGLRGLLGRILHGLLPYRLLQLLGAALSYLMGPWGEAVLAFITPEWIVPRQVEAAGLPDVLEEVLKGLKPVPWGVSCILSPGPNGVLTMMSAGMDGKGQDGFSQGCGAAEDSAEILYQQENALWFLQQNKSWQDLNPKWQQELLGDLQEHLDLTHKLHQPVGHLAIFEWGQNLQKPGGKLMDLFESVREEQPKPQQLVVPETRTTEKPGGNQKLLQLSIPLNIPGAPACSEGPSDPSPDQGYNSLEDWQFYPRDTANSGDPKEPVPDSPQRAGDVPTDQLDLITVAMQAGPSSGEDSDPNANIDEEIPVPEPPVCTNKYIGYILGTLVSDEDDLSSCSDGEDSEAVDEEDDDDGFDSEGSVSETDSGAQGTEGVELWNSFYTPDPYNPQNFTAMQHTGACVEQTSHMDQVHEDVLSDEESWCESDTLSTSDSEEECSIDEEESLKLWNSFSKCDDPYNPLWFKASVHTSKGKRLPHRDVTSKNTELICGNPQNHKLSTPCLNEYRQLSWCHNTPLPAVEKSNAIIAKKKVTFQDEVTVYNVCSEEERKGPWEEFARDRCRFQRRIQETQAAIGHCLTTDHRQMIWDCMIERWGS</sequence>
<comment type="similarity">
    <text evidence="1">Belongs to the PPP1R15 family.</text>
</comment>
<gene>
    <name evidence="4" type="primary">PPP1R15B</name>
</gene>
<dbReference type="PANTHER" id="PTHR16489:SF11">
    <property type="entry name" value="PROTEIN PHOSPHATASE 1 REGULATORY SUBUNIT 15B"/>
    <property type="match status" value="1"/>
</dbReference>
<accession>A0A8C5LZC4</accession>
<dbReference type="GO" id="GO:0051246">
    <property type="term" value="P:regulation of protein metabolic process"/>
    <property type="evidence" value="ECO:0007669"/>
    <property type="project" value="UniProtKB-ARBA"/>
</dbReference>
<dbReference type="GO" id="GO:0034976">
    <property type="term" value="P:response to endoplasmic reticulum stress"/>
    <property type="evidence" value="ECO:0007669"/>
    <property type="project" value="TreeGrafter"/>
</dbReference>
<feature type="compositionally biased region" description="Acidic residues" evidence="2">
    <location>
        <begin position="305"/>
        <end position="318"/>
    </location>
</feature>
<feature type="region of interest" description="Disordered" evidence="2">
    <location>
        <begin position="299"/>
        <end position="321"/>
    </location>
</feature>
<evidence type="ECO:0000313" key="4">
    <source>
        <dbReference type="Ensembl" id="ENSLLEP00000007281.1"/>
    </source>
</evidence>
<feature type="region of interest" description="Disordered" evidence="2">
    <location>
        <begin position="341"/>
        <end position="381"/>
    </location>
</feature>
<dbReference type="OrthoDB" id="5976067at2759"/>
<dbReference type="GO" id="GO:0005783">
    <property type="term" value="C:endoplasmic reticulum"/>
    <property type="evidence" value="ECO:0007669"/>
    <property type="project" value="TreeGrafter"/>
</dbReference>
<feature type="compositionally biased region" description="Acidic residues" evidence="2">
    <location>
        <begin position="341"/>
        <end position="366"/>
    </location>
</feature>
<evidence type="ECO:0000256" key="1">
    <source>
        <dbReference type="ARBA" id="ARBA00010161"/>
    </source>
</evidence>
<protein>
    <submittedName>
        <fullName evidence="4">Protein phosphatase 1 regulatory subunit 15B</fullName>
    </submittedName>
</protein>
<name>A0A8C5LZC4_9ANUR</name>
<feature type="region of interest" description="Disordered" evidence="2">
    <location>
        <begin position="201"/>
        <end position="285"/>
    </location>
</feature>
<keyword evidence="5" id="KW-1185">Reference proteome</keyword>
<dbReference type="Ensembl" id="ENSLLET00000007581.1">
    <property type="protein sequence ID" value="ENSLLEP00000007281.1"/>
    <property type="gene ID" value="ENSLLEG00000004613.1"/>
</dbReference>
<reference evidence="4" key="2">
    <citation type="submission" date="2025-09" db="UniProtKB">
        <authorList>
            <consortium name="Ensembl"/>
        </authorList>
    </citation>
    <scope>IDENTIFICATION</scope>
</reference>
<organism evidence="4 5">
    <name type="scientific">Leptobrachium leishanense</name>
    <name type="common">Leishan spiny toad</name>
    <dbReference type="NCBI Taxonomy" id="445787"/>
    <lineage>
        <taxon>Eukaryota</taxon>
        <taxon>Metazoa</taxon>
        <taxon>Chordata</taxon>
        <taxon>Craniata</taxon>
        <taxon>Vertebrata</taxon>
        <taxon>Euteleostomi</taxon>
        <taxon>Amphibia</taxon>
        <taxon>Batrachia</taxon>
        <taxon>Anura</taxon>
        <taxon>Pelobatoidea</taxon>
        <taxon>Megophryidae</taxon>
        <taxon>Leptobrachium</taxon>
    </lineage>
</organism>
<reference evidence="4" key="1">
    <citation type="submission" date="2025-08" db="UniProtKB">
        <authorList>
            <consortium name="Ensembl"/>
        </authorList>
    </citation>
    <scope>IDENTIFICATION</scope>
</reference>
<dbReference type="InterPro" id="IPR051254">
    <property type="entry name" value="PPP1R15"/>
</dbReference>
<dbReference type="AlphaFoldDB" id="A0A8C5LZC4"/>
<dbReference type="GO" id="GO:0019888">
    <property type="term" value="F:protein phosphatase regulator activity"/>
    <property type="evidence" value="ECO:0007669"/>
    <property type="project" value="TreeGrafter"/>
</dbReference>
<proteinExistence type="inferred from homology"/>
<dbReference type="InterPro" id="IPR019523">
    <property type="entry name" value="Prot_Pase1_reg-su15A/B_C"/>
</dbReference>
<evidence type="ECO:0000256" key="2">
    <source>
        <dbReference type="SAM" id="MobiDB-lite"/>
    </source>
</evidence>
<dbReference type="Proteomes" id="UP000694569">
    <property type="component" value="Unplaced"/>
</dbReference>
<evidence type="ECO:0000313" key="5">
    <source>
        <dbReference type="Proteomes" id="UP000694569"/>
    </source>
</evidence>